<reference evidence="1 2" key="1">
    <citation type="submission" date="2016-10" db="EMBL/GenBank/DDBJ databases">
        <authorList>
            <person name="de Groot N.N."/>
        </authorList>
    </citation>
    <scope>NUCLEOTIDE SEQUENCE [LARGE SCALE GENOMIC DNA]</scope>
    <source>
        <strain evidence="2">L7-484,KACC 16230,DSM 25025</strain>
    </source>
</reference>
<dbReference type="EMBL" id="FNIT01000014">
    <property type="protein sequence ID" value="SDO80480.1"/>
    <property type="molecule type" value="Genomic_DNA"/>
</dbReference>
<accession>A0A1H0MK00</accession>
<keyword evidence="2" id="KW-1185">Reference proteome</keyword>
<dbReference type="OrthoDB" id="7869524at2"/>
<evidence type="ECO:0000313" key="2">
    <source>
        <dbReference type="Proteomes" id="UP000198793"/>
    </source>
</evidence>
<dbReference type="AlphaFoldDB" id="A0A1H0MK00"/>
<gene>
    <name evidence="1" type="ORF">SAMN05192530_11425</name>
</gene>
<dbReference type="Proteomes" id="UP000198793">
    <property type="component" value="Unassembled WGS sequence"/>
</dbReference>
<protein>
    <submittedName>
        <fullName evidence="1">Uncharacterized protein</fullName>
    </submittedName>
</protein>
<dbReference type="RefSeq" id="WP_090676800.1">
    <property type="nucleotide sequence ID" value="NZ_FNIT01000014.1"/>
</dbReference>
<proteinExistence type="predicted"/>
<organism evidence="1 2">
    <name type="scientific">Aureimonas jatrophae</name>
    <dbReference type="NCBI Taxonomy" id="1166073"/>
    <lineage>
        <taxon>Bacteria</taxon>
        <taxon>Pseudomonadati</taxon>
        <taxon>Pseudomonadota</taxon>
        <taxon>Alphaproteobacteria</taxon>
        <taxon>Hyphomicrobiales</taxon>
        <taxon>Aurantimonadaceae</taxon>
        <taxon>Aureimonas</taxon>
    </lineage>
</organism>
<sequence>MADLQIVYRSPNGDDWMVERGSSNDVIAVVHQANAASGGTRTRTPVAEFLERGGGSPEAVAVRAILAE</sequence>
<name>A0A1H0MK00_9HYPH</name>
<evidence type="ECO:0000313" key="1">
    <source>
        <dbReference type="EMBL" id="SDO80480.1"/>
    </source>
</evidence>